<keyword evidence="1" id="KW-0175">Coiled coil</keyword>
<dbReference type="GO" id="GO:0003677">
    <property type="term" value="F:DNA binding"/>
    <property type="evidence" value="ECO:0007669"/>
    <property type="project" value="InterPro"/>
</dbReference>
<dbReference type="InterPro" id="IPR047650">
    <property type="entry name" value="Transpos_IS110"/>
</dbReference>
<dbReference type="EMBL" id="QGTQ01000064">
    <property type="protein sequence ID" value="PWV87363.1"/>
    <property type="molecule type" value="Genomic_DNA"/>
</dbReference>
<keyword evidence="5" id="KW-1185">Reference proteome</keyword>
<dbReference type="OrthoDB" id="3191145at2"/>
<evidence type="ECO:0000256" key="1">
    <source>
        <dbReference type="SAM" id="Coils"/>
    </source>
</evidence>
<proteinExistence type="predicted"/>
<dbReference type="Pfam" id="PF02371">
    <property type="entry name" value="Transposase_20"/>
    <property type="match status" value="1"/>
</dbReference>
<reference evidence="4 5" key="1">
    <citation type="submission" date="2018-05" db="EMBL/GenBank/DDBJ databases">
        <title>Genomic Encyclopedia of Type Strains, Phase III (KMG-III): the genomes of soil and plant-associated and newly described type strains.</title>
        <authorList>
            <person name="Whitman W."/>
        </authorList>
    </citation>
    <scope>NUCLEOTIDE SEQUENCE [LARGE SCALE GENOMIC DNA]</scope>
    <source>
        <strain evidence="4 5">CECT 5696</strain>
    </source>
</reference>
<dbReference type="PANTHER" id="PTHR33055">
    <property type="entry name" value="TRANSPOSASE FOR INSERTION SEQUENCE ELEMENT IS1111A"/>
    <property type="match status" value="1"/>
</dbReference>
<name>A0A2V2Y8B3_9BACL</name>
<organism evidence="4 5">
    <name type="scientific">Paenibacillus cellulosilyticus</name>
    <dbReference type="NCBI Taxonomy" id="375489"/>
    <lineage>
        <taxon>Bacteria</taxon>
        <taxon>Bacillati</taxon>
        <taxon>Bacillota</taxon>
        <taxon>Bacilli</taxon>
        <taxon>Bacillales</taxon>
        <taxon>Paenibacillaceae</taxon>
        <taxon>Paenibacillus</taxon>
    </lineage>
</organism>
<dbReference type="InterPro" id="IPR003346">
    <property type="entry name" value="Transposase_20"/>
</dbReference>
<evidence type="ECO:0000313" key="5">
    <source>
        <dbReference type="Proteomes" id="UP000246635"/>
    </source>
</evidence>
<dbReference type="RefSeq" id="WP_110047708.1">
    <property type="nucleotide sequence ID" value="NZ_CP054609.1"/>
</dbReference>
<dbReference type="GO" id="GO:0004803">
    <property type="term" value="F:transposase activity"/>
    <property type="evidence" value="ECO:0007669"/>
    <property type="project" value="InterPro"/>
</dbReference>
<sequence>MNFAKKYVGLDVSKEKIAVAVADEGREAARYVGMFAHTEKAIRKLIQTLTKEGATLEVCYEAGPTGYELYRLLTRMGIECVVIAPSLIPSRPGDRVKTDRRDALKLAQLLRSGELQSVYVPTEADEDLRDLVRAREDSKENLLRSKNRLTKFLLRHGISSPPGVRRWSTKYWGWLHVLKLNSSIQQTVLQEYIHAIQEEMMRLERLEKRMAQEAQSGPRASLITALQVLRGVALITAVTLVAEVGSFLRFPKGSSFMGYTGLVPSEYSTGQTTRRGATTKAGNRHVRRAAVEAAWSYRYQPALKGNLLKRQKGQSAEVCAMAWHAQVRLHEKYRTMLGRGMNKNKVVTAIARELSGFIWAIACQIEKEQQTPAPLVS</sequence>
<dbReference type="PANTHER" id="PTHR33055:SF13">
    <property type="entry name" value="TRANSPOSASE"/>
    <property type="match status" value="1"/>
</dbReference>
<dbReference type="AlphaFoldDB" id="A0A2V2Y8B3"/>
<dbReference type="InterPro" id="IPR002525">
    <property type="entry name" value="Transp_IS110-like_N"/>
</dbReference>
<feature type="domain" description="Transposase IS116/IS110/IS902 C-terminal" evidence="3">
    <location>
        <begin position="225"/>
        <end position="297"/>
    </location>
</feature>
<evidence type="ECO:0000259" key="2">
    <source>
        <dbReference type="Pfam" id="PF01548"/>
    </source>
</evidence>
<protein>
    <submittedName>
        <fullName evidence="4">Transposase</fullName>
    </submittedName>
</protein>
<gene>
    <name evidence="4" type="ORF">DFQ01_1641</name>
</gene>
<feature type="domain" description="Transposase IS110-like N-terminal" evidence="2">
    <location>
        <begin position="8"/>
        <end position="155"/>
    </location>
</feature>
<comment type="caution">
    <text evidence="4">The sequence shown here is derived from an EMBL/GenBank/DDBJ whole genome shotgun (WGS) entry which is preliminary data.</text>
</comment>
<feature type="coiled-coil region" evidence="1">
    <location>
        <begin position="189"/>
        <end position="216"/>
    </location>
</feature>
<dbReference type="GO" id="GO:0006313">
    <property type="term" value="P:DNA transposition"/>
    <property type="evidence" value="ECO:0007669"/>
    <property type="project" value="InterPro"/>
</dbReference>
<dbReference type="NCBIfam" id="NF033542">
    <property type="entry name" value="transpos_IS110"/>
    <property type="match status" value="1"/>
</dbReference>
<dbReference type="Pfam" id="PF01548">
    <property type="entry name" value="DEDD_Tnp_IS110"/>
    <property type="match status" value="1"/>
</dbReference>
<dbReference type="Proteomes" id="UP000246635">
    <property type="component" value="Unassembled WGS sequence"/>
</dbReference>
<accession>A0A2V2Y8B3</accession>
<evidence type="ECO:0000313" key="4">
    <source>
        <dbReference type="EMBL" id="PWV87363.1"/>
    </source>
</evidence>
<evidence type="ECO:0000259" key="3">
    <source>
        <dbReference type="Pfam" id="PF02371"/>
    </source>
</evidence>